<accession>A0A9D1FM47</accession>
<protein>
    <submittedName>
        <fullName evidence="2">ACT domain-containing protein</fullName>
    </submittedName>
</protein>
<dbReference type="EMBL" id="DVJP01000036">
    <property type="protein sequence ID" value="HIS76187.1"/>
    <property type="molecule type" value="Genomic_DNA"/>
</dbReference>
<dbReference type="CDD" id="cd04908">
    <property type="entry name" value="ACT_Bt0572_1"/>
    <property type="match status" value="1"/>
</dbReference>
<proteinExistence type="predicted"/>
<dbReference type="InterPro" id="IPR002912">
    <property type="entry name" value="ACT_dom"/>
</dbReference>
<dbReference type="CDD" id="cd04882">
    <property type="entry name" value="ACT_Bt0572_2"/>
    <property type="match status" value="1"/>
</dbReference>
<reference evidence="2" key="1">
    <citation type="submission" date="2020-10" db="EMBL/GenBank/DDBJ databases">
        <authorList>
            <person name="Gilroy R."/>
        </authorList>
    </citation>
    <scope>NUCLEOTIDE SEQUENCE</scope>
    <source>
        <strain evidence="2">CHK199-13235</strain>
    </source>
</reference>
<dbReference type="PROSITE" id="PS51671">
    <property type="entry name" value="ACT"/>
    <property type="match status" value="1"/>
</dbReference>
<dbReference type="InterPro" id="IPR045739">
    <property type="entry name" value="ACT_dom_pair"/>
</dbReference>
<evidence type="ECO:0000313" key="3">
    <source>
        <dbReference type="Proteomes" id="UP000824002"/>
    </source>
</evidence>
<dbReference type="Gene3D" id="3.30.2130.10">
    <property type="entry name" value="VC0802-like"/>
    <property type="match status" value="1"/>
</dbReference>
<dbReference type="AlphaFoldDB" id="A0A9D1FM47"/>
<dbReference type="SUPFAM" id="SSF55021">
    <property type="entry name" value="ACT-like"/>
    <property type="match status" value="2"/>
</dbReference>
<evidence type="ECO:0000259" key="1">
    <source>
        <dbReference type="PROSITE" id="PS51671"/>
    </source>
</evidence>
<gene>
    <name evidence="2" type="ORF">IAB51_05175</name>
</gene>
<reference evidence="2" key="2">
    <citation type="journal article" date="2021" name="PeerJ">
        <title>Extensive microbial diversity within the chicken gut microbiome revealed by metagenomics and culture.</title>
        <authorList>
            <person name="Gilroy R."/>
            <person name="Ravi A."/>
            <person name="Getino M."/>
            <person name="Pursley I."/>
            <person name="Horton D.L."/>
            <person name="Alikhan N.F."/>
            <person name="Baker D."/>
            <person name="Gharbi K."/>
            <person name="Hall N."/>
            <person name="Watson M."/>
            <person name="Adriaenssens E.M."/>
            <person name="Foster-Nyarko E."/>
            <person name="Jarju S."/>
            <person name="Secka A."/>
            <person name="Antonio M."/>
            <person name="Oren A."/>
            <person name="Chaudhuri R.R."/>
            <person name="La Ragione R."/>
            <person name="Hildebrand F."/>
            <person name="Pallen M.J."/>
        </authorList>
    </citation>
    <scope>NUCLEOTIDE SEQUENCE</scope>
    <source>
        <strain evidence="2">CHK199-13235</strain>
    </source>
</reference>
<sequence length="143" mass="15882">MFTRQLSVFVENKPGRLAEITTALAEAGVDIRAVSVSDTADFGILRLILNDPDKGQEVLKSHNCTVSLTDVIVIRINDQPGGLSFPMKLLFNSGISVDYMYAFISKNEKSACIILRVTDNQRAVELLSQNHIQIVSEEEIRNM</sequence>
<dbReference type="PANTHER" id="PTHR40099">
    <property type="entry name" value="ACETOLACTATE SYNTHASE, SMALL SUBUNIT"/>
    <property type="match status" value="1"/>
</dbReference>
<name>A0A9D1FM47_9FIRM</name>
<dbReference type="InterPro" id="IPR045865">
    <property type="entry name" value="ACT-like_dom_sf"/>
</dbReference>
<organism evidence="2 3">
    <name type="scientific">Candidatus Merdivicinus excrementipullorum</name>
    <dbReference type="NCBI Taxonomy" id="2840867"/>
    <lineage>
        <taxon>Bacteria</taxon>
        <taxon>Bacillati</taxon>
        <taxon>Bacillota</taxon>
        <taxon>Clostridia</taxon>
        <taxon>Eubacteriales</taxon>
        <taxon>Oscillospiraceae</taxon>
        <taxon>Oscillospiraceae incertae sedis</taxon>
        <taxon>Candidatus Merdivicinus</taxon>
    </lineage>
</organism>
<comment type="caution">
    <text evidence="2">The sequence shown here is derived from an EMBL/GenBank/DDBJ whole genome shotgun (WGS) entry which is preliminary data.</text>
</comment>
<evidence type="ECO:0000313" key="2">
    <source>
        <dbReference type="EMBL" id="HIS76187.1"/>
    </source>
</evidence>
<feature type="domain" description="ACT" evidence="1">
    <location>
        <begin position="5"/>
        <end position="79"/>
    </location>
</feature>
<dbReference type="PANTHER" id="PTHR40099:SF1">
    <property type="entry name" value="ACETOLACTATE SYNTHASE, SMALL SUBUNIT"/>
    <property type="match status" value="1"/>
</dbReference>
<dbReference type="Proteomes" id="UP000824002">
    <property type="component" value="Unassembled WGS sequence"/>
</dbReference>
<dbReference type="Pfam" id="PF19571">
    <property type="entry name" value="ACT_8"/>
    <property type="match status" value="1"/>
</dbReference>